<protein>
    <submittedName>
        <fullName evidence="2">Uncharacterized protein</fullName>
    </submittedName>
</protein>
<dbReference type="OrthoDB" id="252964at2759"/>
<dbReference type="Proteomes" id="UP000000305">
    <property type="component" value="Unassembled WGS sequence"/>
</dbReference>
<reference evidence="2 3" key="1">
    <citation type="journal article" date="2011" name="Science">
        <title>The ecoresponsive genome of Daphnia pulex.</title>
        <authorList>
            <person name="Colbourne J.K."/>
            <person name="Pfrender M.E."/>
            <person name="Gilbert D."/>
            <person name="Thomas W.K."/>
            <person name="Tucker A."/>
            <person name="Oakley T.H."/>
            <person name="Tokishita S."/>
            <person name="Aerts A."/>
            <person name="Arnold G.J."/>
            <person name="Basu M.K."/>
            <person name="Bauer D.J."/>
            <person name="Caceres C.E."/>
            <person name="Carmel L."/>
            <person name="Casola C."/>
            <person name="Choi J.H."/>
            <person name="Detter J.C."/>
            <person name="Dong Q."/>
            <person name="Dusheyko S."/>
            <person name="Eads B.D."/>
            <person name="Frohlich T."/>
            <person name="Geiler-Samerotte K.A."/>
            <person name="Gerlach D."/>
            <person name="Hatcher P."/>
            <person name="Jogdeo S."/>
            <person name="Krijgsveld J."/>
            <person name="Kriventseva E.V."/>
            <person name="Kultz D."/>
            <person name="Laforsch C."/>
            <person name="Lindquist E."/>
            <person name="Lopez J."/>
            <person name="Manak J.R."/>
            <person name="Muller J."/>
            <person name="Pangilinan J."/>
            <person name="Patwardhan R.P."/>
            <person name="Pitluck S."/>
            <person name="Pritham E.J."/>
            <person name="Rechtsteiner A."/>
            <person name="Rho M."/>
            <person name="Rogozin I.B."/>
            <person name="Sakarya O."/>
            <person name="Salamov A."/>
            <person name="Schaack S."/>
            <person name="Shapiro H."/>
            <person name="Shiga Y."/>
            <person name="Skalitzky C."/>
            <person name="Smith Z."/>
            <person name="Souvorov A."/>
            <person name="Sung W."/>
            <person name="Tang Z."/>
            <person name="Tsuchiya D."/>
            <person name="Tu H."/>
            <person name="Vos H."/>
            <person name="Wang M."/>
            <person name="Wolf Y.I."/>
            <person name="Yamagata H."/>
            <person name="Yamada T."/>
            <person name="Ye Y."/>
            <person name="Shaw J.R."/>
            <person name="Andrews J."/>
            <person name="Crease T.J."/>
            <person name="Tang H."/>
            <person name="Lucas S.M."/>
            <person name="Robertson H.M."/>
            <person name="Bork P."/>
            <person name="Koonin E.V."/>
            <person name="Zdobnov E.M."/>
            <person name="Grigoriev I.V."/>
            <person name="Lynch M."/>
            <person name="Boore J.L."/>
        </authorList>
    </citation>
    <scope>NUCLEOTIDE SEQUENCE [LARGE SCALE GENOMIC DNA]</scope>
</reference>
<dbReference type="CDD" id="cd23767">
    <property type="entry name" value="IQCD"/>
    <property type="match status" value="1"/>
</dbReference>
<dbReference type="SMART" id="SM00015">
    <property type="entry name" value="IQ"/>
    <property type="match status" value="3"/>
</dbReference>
<gene>
    <name evidence="2" type="ORF">DAPPUDRAFT_203517</name>
</gene>
<evidence type="ECO:0000313" key="2">
    <source>
        <dbReference type="EMBL" id="EFX67951.1"/>
    </source>
</evidence>
<dbReference type="eggNOG" id="ENOG502SARE">
    <property type="taxonomic scope" value="Eukaryota"/>
</dbReference>
<dbReference type="EMBL" id="GL732665">
    <property type="protein sequence ID" value="EFX67951.1"/>
    <property type="molecule type" value="Genomic_DNA"/>
</dbReference>
<dbReference type="KEGG" id="dpx:DAPPUDRAFT_203517"/>
<evidence type="ECO:0000313" key="3">
    <source>
        <dbReference type="Proteomes" id="UP000000305"/>
    </source>
</evidence>
<dbReference type="InterPro" id="IPR000048">
    <property type="entry name" value="IQ_motif_EF-hand-BS"/>
</dbReference>
<feature type="region of interest" description="Disordered" evidence="1">
    <location>
        <begin position="79"/>
        <end position="107"/>
    </location>
</feature>
<feature type="compositionally biased region" description="Polar residues" evidence="1">
    <location>
        <begin position="79"/>
        <end position="90"/>
    </location>
</feature>
<dbReference type="AlphaFoldDB" id="E9HJZ3"/>
<dbReference type="PANTHER" id="PTHR10699:SF11">
    <property type="entry name" value="IGLOO, ISOFORM A"/>
    <property type="match status" value="1"/>
</dbReference>
<name>E9HJZ3_DAPPU</name>
<evidence type="ECO:0000256" key="1">
    <source>
        <dbReference type="SAM" id="MobiDB-lite"/>
    </source>
</evidence>
<feature type="compositionally biased region" description="Polar residues" evidence="1">
    <location>
        <begin position="1"/>
        <end position="17"/>
    </location>
</feature>
<dbReference type="Gene3D" id="1.20.5.190">
    <property type="match status" value="2"/>
</dbReference>
<dbReference type="PROSITE" id="PS50096">
    <property type="entry name" value="IQ"/>
    <property type="match status" value="3"/>
</dbReference>
<dbReference type="Pfam" id="PF00612">
    <property type="entry name" value="IQ"/>
    <property type="match status" value="3"/>
</dbReference>
<dbReference type="FunFam" id="1.20.5.190:FF:000055">
    <property type="entry name" value="Putative microtubule-associated protein futsch"/>
    <property type="match status" value="1"/>
</dbReference>
<dbReference type="STRING" id="6669.E9HJZ3"/>
<dbReference type="SUPFAM" id="SSF52540">
    <property type="entry name" value="P-loop containing nucleoside triphosphate hydrolases"/>
    <property type="match status" value="1"/>
</dbReference>
<dbReference type="PANTHER" id="PTHR10699">
    <property type="entry name" value="NEUROMODULIN"/>
    <property type="match status" value="1"/>
</dbReference>
<dbReference type="GO" id="GO:0005516">
    <property type="term" value="F:calmodulin binding"/>
    <property type="evidence" value="ECO:0000318"/>
    <property type="project" value="GO_Central"/>
</dbReference>
<feature type="region of interest" description="Disordered" evidence="1">
    <location>
        <begin position="252"/>
        <end position="277"/>
    </location>
</feature>
<proteinExistence type="predicted"/>
<dbReference type="InParanoid" id="E9HJZ3"/>
<feature type="region of interest" description="Disordered" evidence="1">
    <location>
        <begin position="1"/>
        <end position="29"/>
    </location>
</feature>
<sequence length="277" mass="31292">MTDTPQPNSTIPFSENTPEGEINEVQNNDNDEEIAQALLANVNEVNDVTEESMPNGEEINNIQLIDSYVIISSIADIPNSPTIPDTSNIEDNQESETNSDEEKNSSATTIVDNTVNEIVTSDPEVVFELYVESNETTNDGLLESSWQPKENSPQSLNYNYLEQDEIPKIKRNFEEEQENAAATKIQAGYRGYQDRKRLKIMQNQFDENQVTNNEEDEHLNDEIENAAATKIQAGYRGQQDRKPELENAAATKIQSGFRGHQDRKRVQHLRENNSASK</sequence>
<dbReference type="InterPro" id="IPR027417">
    <property type="entry name" value="P-loop_NTPase"/>
</dbReference>
<keyword evidence="3" id="KW-1185">Reference proteome</keyword>
<dbReference type="HOGENOM" id="CLU_1005632_0_0_1"/>
<organism evidence="2 3">
    <name type="scientific">Daphnia pulex</name>
    <name type="common">Water flea</name>
    <dbReference type="NCBI Taxonomy" id="6669"/>
    <lineage>
        <taxon>Eukaryota</taxon>
        <taxon>Metazoa</taxon>
        <taxon>Ecdysozoa</taxon>
        <taxon>Arthropoda</taxon>
        <taxon>Crustacea</taxon>
        <taxon>Branchiopoda</taxon>
        <taxon>Diplostraca</taxon>
        <taxon>Cladocera</taxon>
        <taxon>Anomopoda</taxon>
        <taxon>Daphniidae</taxon>
        <taxon>Daphnia</taxon>
    </lineage>
</organism>
<accession>E9HJZ3</accession>